<dbReference type="GO" id="GO:0005737">
    <property type="term" value="C:cytoplasm"/>
    <property type="evidence" value="ECO:0007669"/>
    <property type="project" value="UniProtKB-SubCell"/>
</dbReference>
<dbReference type="InterPro" id="IPR036649">
    <property type="entry name" value="Pyrophosphatase_sf"/>
</dbReference>
<evidence type="ECO:0000256" key="2">
    <source>
        <dbReference type="ARBA" id="ARBA00022490"/>
    </source>
</evidence>
<sequence length="179" mass="19695">MRIDLIPVGDDPPNNLNVVIEVPVGGEPVKYEFDKASGALFVDRILHTPMRYPANYGFVPHTLSPDGDPLDALVIARSPFVPGCVVRARPIAVLKLEDEAGGDEKLVCVPVDSTFPYYSDVGERSDLPSIVLQQIEHFFTHYKDLESEKWVRIGNWGDAAEARQIVLEAIEAAKKAKAA</sequence>
<dbReference type="GO" id="GO:0000287">
    <property type="term" value="F:magnesium ion binding"/>
    <property type="evidence" value="ECO:0007669"/>
    <property type="project" value="UniProtKB-UniRule"/>
</dbReference>
<dbReference type="OrthoDB" id="5187599at2"/>
<feature type="binding site" evidence="7">
    <location>
        <position position="56"/>
    </location>
    <ligand>
        <name>substrate</name>
    </ligand>
</feature>
<dbReference type="InterPro" id="IPR008162">
    <property type="entry name" value="Pyrophosphatase"/>
</dbReference>
<dbReference type="FunFam" id="3.90.80.10:FF:000003">
    <property type="entry name" value="Inorganic pyrophosphatase"/>
    <property type="match status" value="1"/>
</dbReference>
<dbReference type="EC" id="3.6.1.1" evidence="7"/>
<evidence type="ECO:0000256" key="5">
    <source>
        <dbReference type="ARBA" id="ARBA00022842"/>
    </source>
</evidence>
<dbReference type="Gene3D" id="3.90.80.10">
    <property type="entry name" value="Inorganic pyrophosphatase"/>
    <property type="match status" value="1"/>
</dbReference>
<gene>
    <name evidence="7" type="primary">ppa</name>
    <name evidence="8" type="ORF">DD559_11645</name>
</gene>
<comment type="caution">
    <text evidence="8">The sequence shown here is derived from an EMBL/GenBank/DDBJ whole genome shotgun (WGS) entry which is preliminary data.</text>
</comment>
<comment type="subcellular location">
    <subcellularLocation>
        <location evidence="7">Cytoplasm</location>
    </subcellularLocation>
</comment>
<keyword evidence="5 7" id="KW-0460">Magnesium</keyword>
<dbReference type="SUPFAM" id="SSF50324">
    <property type="entry name" value="Inorganic pyrophosphatase"/>
    <property type="match status" value="1"/>
</dbReference>
<reference evidence="8 9" key="1">
    <citation type="submission" date="2018-05" db="EMBL/GenBank/DDBJ databases">
        <title>Description of Sphingomonas pokkalii sp nov, isolated from the rhizosphere of saline tolerant pokkali rice and its draft genome analysis.</title>
        <authorList>
            <person name="Menon R."/>
            <person name="Kumari S."/>
            <person name="Rameshkumar N."/>
        </authorList>
    </citation>
    <scope>NUCLEOTIDE SEQUENCE [LARGE SCALE GENOMIC DNA]</scope>
    <source>
        <strain evidence="8 9">L3B27</strain>
    </source>
</reference>
<comment type="subunit">
    <text evidence="7">Homohexamer.</text>
</comment>
<evidence type="ECO:0000256" key="1">
    <source>
        <dbReference type="ARBA" id="ARBA00001946"/>
    </source>
</evidence>
<dbReference type="HAMAP" id="MF_00209">
    <property type="entry name" value="Inorganic_PPase"/>
    <property type="match status" value="1"/>
</dbReference>
<feature type="binding site" evidence="7">
    <location>
        <position position="71"/>
    </location>
    <ligand>
        <name>Mg(2+)</name>
        <dbReference type="ChEBI" id="CHEBI:18420"/>
        <label>2</label>
    </ligand>
</feature>
<dbReference type="PANTHER" id="PTHR10286">
    <property type="entry name" value="INORGANIC PYROPHOSPHATASE"/>
    <property type="match status" value="1"/>
</dbReference>
<feature type="binding site" evidence="7">
    <location>
        <position position="71"/>
    </location>
    <ligand>
        <name>Mg(2+)</name>
        <dbReference type="ChEBI" id="CHEBI:18420"/>
        <label>1</label>
    </ligand>
</feature>
<evidence type="ECO:0000256" key="4">
    <source>
        <dbReference type="ARBA" id="ARBA00022801"/>
    </source>
</evidence>
<keyword evidence="4 7" id="KW-0378">Hydrolase</keyword>
<feature type="binding site" evidence="7">
    <location>
        <position position="103"/>
    </location>
    <ligand>
        <name>Mg(2+)</name>
        <dbReference type="ChEBI" id="CHEBI:18420"/>
        <label>1</label>
    </ligand>
</feature>
<keyword evidence="3 7" id="KW-0479">Metal-binding</keyword>
<protein>
    <recommendedName>
        <fullName evidence="7">Inorganic pyrophosphatase</fullName>
        <ecNumber evidence="7">3.6.1.1</ecNumber>
    </recommendedName>
    <alternativeName>
        <fullName evidence="7">Pyrophosphate phospho-hydrolase</fullName>
        <shortName evidence="7">PPase</shortName>
    </alternativeName>
</protein>
<keyword evidence="2 7" id="KW-0963">Cytoplasm</keyword>
<dbReference type="NCBIfam" id="NF002317">
    <property type="entry name" value="PRK01250.1"/>
    <property type="match status" value="1"/>
</dbReference>
<dbReference type="Proteomes" id="UP000245890">
    <property type="component" value="Unassembled WGS sequence"/>
</dbReference>
<dbReference type="EMBL" id="QENQ01000001">
    <property type="protein sequence ID" value="PVX29903.1"/>
    <property type="molecule type" value="Genomic_DNA"/>
</dbReference>
<evidence type="ECO:0000256" key="3">
    <source>
        <dbReference type="ARBA" id="ARBA00022723"/>
    </source>
</evidence>
<comment type="similarity">
    <text evidence="7">Belongs to the PPase family.</text>
</comment>
<dbReference type="CDD" id="cd00412">
    <property type="entry name" value="pyrophosphatase"/>
    <property type="match status" value="1"/>
</dbReference>
<comment type="cofactor">
    <cofactor evidence="1 7">
        <name>Mg(2+)</name>
        <dbReference type="ChEBI" id="CHEBI:18420"/>
    </cofactor>
</comment>
<comment type="function">
    <text evidence="7">Catalyzes the hydrolysis of inorganic pyrophosphate (PPi) forming two phosphate ions.</text>
</comment>
<evidence type="ECO:0000256" key="7">
    <source>
        <dbReference type="HAMAP-Rule" id="MF_00209"/>
    </source>
</evidence>
<name>A0A2U0SEW1_9SPHN</name>
<dbReference type="RefSeq" id="WP_116469321.1">
    <property type="nucleotide sequence ID" value="NZ_QENQ01000001.1"/>
</dbReference>
<dbReference type="GO" id="GO:0004427">
    <property type="term" value="F:inorganic diphosphate phosphatase activity"/>
    <property type="evidence" value="ECO:0007669"/>
    <property type="project" value="UniProtKB-UniRule"/>
</dbReference>
<evidence type="ECO:0000256" key="6">
    <source>
        <dbReference type="ARBA" id="ARBA00047820"/>
    </source>
</evidence>
<feature type="binding site" evidence="7">
    <location>
        <position position="142"/>
    </location>
    <ligand>
        <name>substrate</name>
    </ligand>
</feature>
<organism evidence="8 9">
    <name type="scientific">Sphingomonas pokkalii</name>
    <dbReference type="NCBI Taxonomy" id="2175090"/>
    <lineage>
        <taxon>Bacteria</taxon>
        <taxon>Pseudomonadati</taxon>
        <taxon>Pseudomonadota</taxon>
        <taxon>Alphaproteobacteria</taxon>
        <taxon>Sphingomonadales</taxon>
        <taxon>Sphingomonadaceae</taxon>
        <taxon>Sphingomonas</taxon>
    </lineage>
</organism>
<dbReference type="GO" id="GO:0006796">
    <property type="term" value="P:phosphate-containing compound metabolic process"/>
    <property type="evidence" value="ECO:0007669"/>
    <property type="project" value="InterPro"/>
</dbReference>
<feature type="binding site" evidence="7">
    <location>
        <position position="44"/>
    </location>
    <ligand>
        <name>substrate</name>
    </ligand>
</feature>
<dbReference type="Pfam" id="PF00719">
    <property type="entry name" value="Pyrophosphatase"/>
    <property type="match status" value="1"/>
</dbReference>
<dbReference type="PROSITE" id="PS00387">
    <property type="entry name" value="PPASE"/>
    <property type="match status" value="1"/>
</dbReference>
<dbReference type="AlphaFoldDB" id="A0A2U0SEW1"/>
<keyword evidence="9" id="KW-1185">Reference proteome</keyword>
<proteinExistence type="inferred from homology"/>
<evidence type="ECO:0000313" key="8">
    <source>
        <dbReference type="EMBL" id="PVX29903.1"/>
    </source>
</evidence>
<comment type="catalytic activity">
    <reaction evidence="6 7">
        <text>diphosphate + H2O = 2 phosphate + H(+)</text>
        <dbReference type="Rhea" id="RHEA:24576"/>
        <dbReference type="ChEBI" id="CHEBI:15377"/>
        <dbReference type="ChEBI" id="CHEBI:15378"/>
        <dbReference type="ChEBI" id="CHEBI:33019"/>
        <dbReference type="ChEBI" id="CHEBI:43474"/>
        <dbReference type="EC" id="3.6.1.1"/>
    </reaction>
</comment>
<accession>A0A2U0SEW1</accession>
<evidence type="ECO:0000313" key="9">
    <source>
        <dbReference type="Proteomes" id="UP000245890"/>
    </source>
</evidence>
<feature type="binding site" evidence="7">
    <location>
        <position position="66"/>
    </location>
    <ligand>
        <name>Mg(2+)</name>
        <dbReference type="ChEBI" id="CHEBI:18420"/>
        <label>1</label>
    </ligand>
</feature>
<feature type="binding site" evidence="7">
    <location>
        <position position="30"/>
    </location>
    <ligand>
        <name>substrate</name>
    </ligand>
</feature>